<organism evidence="7 8">
    <name type="scientific">Artemia franciscana</name>
    <name type="common">Brine shrimp</name>
    <name type="synonym">Artemia sanfranciscana</name>
    <dbReference type="NCBI Taxonomy" id="6661"/>
    <lineage>
        <taxon>Eukaryota</taxon>
        <taxon>Metazoa</taxon>
        <taxon>Ecdysozoa</taxon>
        <taxon>Arthropoda</taxon>
        <taxon>Crustacea</taxon>
        <taxon>Branchiopoda</taxon>
        <taxon>Anostraca</taxon>
        <taxon>Artemiidae</taxon>
        <taxon>Artemia</taxon>
    </lineage>
</organism>
<dbReference type="InterPro" id="IPR013087">
    <property type="entry name" value="Znf_C2H2_type"/>
</dbReference>
<dbReference type="InterPro" id="IPR040048">
    <property type="entry name" value="ZNF277"/>
</dbReference>
<comment type="similarity">
    <text evidence="4">Belongs to the ZNF277 family.</text>
</comment>
<dbReference type="InterPro" id="IPR036236">
    <property type="entry name" value="Znf_C2H2_sf"/>
</dbReference>
<dbReference type="SUPFAM" id="SSF57667">
    <property type="entry name" value="beta-beta-alpha zinc fingers"/>
    <property type="match status" value="2"/>
</dbReference>
<feature type="domain" description="C2H2-type" evidence="6">
    <location>
        <begin position="270"/>
        <end position="299"/>
    </location>
</feature>
<evidence type="ECO:0000256" key="3">
    <source>
        <dbReference type="ARBA" id="ARBA00022833"/>
    </source>
</evidence>
<evidence type="ECO:0000259" key="6">
    <source>
        <dbReference type="PROSITE" id="PS50157"/>
    </source>
</evidence>
<dbReference type="SMART" id="SM00355">
    <property type="entry name" value="ZnF_C2H2"/>
    <property type="match status" value="5"/>
</dbReference>
<evidence type="ECO:0000256" key="1">
    <source>
        <dbReference type="ARBA" id="ARBA00022723"/>
    </source>
</evidence>
<protein>
    <recommendedName>
        <fullName evidence="6">C2H2-type domain-containing protein</fullName>
    </recommendedName>
</protein>
<dbReference type="InterPro" id="IPR041661">
    <property type="entry name" value="ZN622/Rei1/Reh1_Znf-C2H2"/>
</dbReference>
<keyword evidence="8" id="KW-1185">Reference proteome</keyword>
<evidence type="ECO:0000313" key="7">
    <source>
        <dbReference type="EMBL" id="KAK2722813.1"/>
    </source>
</evidence>
<reference evidence="7" key="1">
    <citation type="submission" date="2023-07" db="EMBL/GenBank/DDBJ databases">
        <title>Chromosome-level genome assembly of Artemia franciscana.</title>
        <authorList>
            <person name="Jo E."/>
        </authorList>
    </citation>
    <scope>NUCLEOTIDE SEQUENCE</scope>
    <source>
        <tissue evidence="7">Whole body</tissue>
    </source>
</reference>
<accession>A0AA88I4U1</accession>
<evidence type="ECO:0000256" key="5">
    <source>
        <dbReference type="PROSITE-ProRule" id="PRU00042"/>
    </source>
</evidence>
<keyword evidence="1" id="KW-0479">Metal-binding</keyword>
<evidence type="ECO:0000256" key="4">
    <source>
        <dbReference type="ARBA" id="ARBA00034119"/>
    </source>
</evidence>
<dbReference type="PROSITE" id="PS00028">
    <property type="entry name" value="ZINC_FINGER_C2H2_1"/>
    <property type="match status" value="3"/>
</dbReference>
<evidence type="ECO:0000256" key="2">
    <source>
        <dbReference type="ARBA" id="ARBA00022771"/>
    </source>
</evidence>
<gene>
    <name evidence="7" type="ORF">QYM36_003118</name>
</gene>
<dbReference type="PANTHER" id="PTHR13267">
    <property type="entry name" value="ZINC FINGER PROTEIN 277"/>
    <property type="match status" value="1"/>
</dbReference>
<name>A0AA88I4U1_ARTSF</name>
<evidence type="ECO:0000313" key="8">
    <source>
        <dbReference type="Proteomes" id="UP001187531"/>
    </source>
</evidence>
<dbReference type="GO" id="GO:0008270">
    <property type="term" value="F:zinc ion binding"/>
    <property type="evidence" value="ECO:0007669"/>
    <property type="project" value="UniProtKB-KW"/>
</dbReference>
<dbReference type="EMBL" id="JAVRJZ010000005">
    <property type="protein sequence ID" value="KAK2722813.1"/>
    <property type="molecule type" value="Genomic_DNA"/>
</dbReference>
<sequence>MLDYLGLGKLIALLLHQETKRKVWNKEDRLNRSWILEETLIINNNNNNSRFIPVFNSEVFEMNTVVTGNDFKTDSPILEPLTFKSLTLNSGRTSRCLHPELPCILKSCMFSSRKIDELNSHIMVNHRLLVADVKVIPDFLGYFQYWKEKMTEETIPEYCYGIKALVGTEEGSKTEEKLFYMLSDSLPEDKDLRLRLQKQVLEDIIRQVEIERTDSIFTRRCLFCNTVFTGNRAILFEHLRTKHNLFLGNPDNIVYSYEFLDLIEEKLKRLLCLYCENVFKSREVLLEHMRKKGHKHLNPDNHEYDQFYVINYAELGKTWHDFKDEISIRGNYTCHETAGEIRIVREMDSESEDWSDWEEAEQDLGAVCFFCNSKFTDINKFESHLKVDHNFDFHADRKKLNLDFYQQVKLVNYIRRQMHQRRCIYCSKEFKTKLQVDMHMDSDDHRRIPAESIWDQTEYFFPTYEDDFLLQLLEDNDVKTSDRSPRFGVIPEDVIVPTSSVLLDESFRRELEISGT</sequence>
<comment type="caution">
    <text evidence="7">The sequence shown here is derived from an EMBL/GenBank/DDBJ whole genome shotgun (WGS) entry which is preliminary data.</text>
</comment>
<dbReference type="PROSITE" id="PS50157">
    <property type="entry name" value="ZINC_FINGER_C2H2_2"/>
    <property type="match status" value="1"/>
</dbReference>
<dbReference type="Proteomes" id="UP001187531">
    <property type="component" value="Unassembled WGS sequence"/>
</dbReference>
<keyword evidence="3" id="KW-0862">Zinc</keyword>
<dbReference type="PANTHER" id="PTHR13267:SF3">
    <property type="entry name" value="ZINC FINGER PROTEIN 277"/>
    <property type="match status" value="1"/>
</dbReference>
<dbReference type="AlphaFoldDB" id="A0AA88I4U1"/>
<keyword evidence="2 5" id="KW-0863">Zinc-finger</keyword>
<dbReference type="Pfam" id="PF12756">
    <property type="entry name" value="zf-C2H2_2"/>
    <property type="match status" value="2"/>
</dbReference>
<proteinExistence type="inferred from homology"/>